<evidence type="ECO:0000313" key="3">
    <source>
        <dbReference type="Proteomes" id="UP000005237"/>
    </source>
</evidence>
<sequence length="388" mass="44425">TRFARQALKDKSGNGTCREVIDNVRAEFGAEASVALGTYDTKRRIIHREKSRFDPETTEMDKGGNISTTYSRTLDGKPFLLVDKIVNQHRLLVFGSETGLQLLARSFIVFVDGTFDCCPPGYQQMFSFHVYLSENDVRPVLFALLGDKQLNSYTALLDEITKIPALSAWNPTLLISDYETNIRNSFINKFPLCAIAGCYFHIVQSWRRKAEKLGIYVEFFDGSLQNSIPYYYDIIVATLPMQKSAELSDYLEYLEKYYVIGNVQTAVVPRFPPSTWSCHLRTLNSVHRTTNTVEAWHRQLQSVATCHNGFSRIHLSDLLKKVQQEERHTTLDFEDLQINPNFRVSRSRKVKNLLKDERIRRAVENTPVVPRLPLSDLDLLKSIALAMV</sequence>
<dbReference type="PANTHER" id="PTHR47160">
    <property type="entry name" value="PUTATIVE-RELATED"/>
    <property type="match status" value="1"/>
</dbReference>
<proteinExistence type="predicted"/>
<protein>
    <submittedName>
        <fullName evidence="2">MULE domain-containing protein</fullName>
    </submittedName>
</protein>
<accession>A0A8R1EA62</accession>
<reference evidence="2" key="2">
    <citation type="submission" date="2022-06" db="UniProtKB">
        <authorList>
            <consortium name="EnsemblMetazoa"/>
        </authorList>
    </citation>
    <scope>IDENTIFICATION</scope>
    <source>
        <strain evidence="2">DF5081</strain>
    </source>
</reference>
<dbReference type="InterPro" id="IPR018289">
    <property type="entry name" value="MULE_transposase_dom"/>
</dbReference>
<dbReference type="PANTHER" id="PTHR47160:SF8">
    <property type="entry name" value="MULE TRANSPOSASE DOMAIN-CONTAINING PROTEIN"/>
    <property type="match status" value="1"/>
</dbReference>
<keyword evidence="3" id="KW-1185">Reference proteome</keyword>
<evidence type="ECO:0000313" key="2">
    <source>
        <dbReference type="EnsemblMetazoa" id="CJA31931.1"/>
    </source>
</evidence>
<dbReference type="EnsemblMetazoa" id="CJA31931.1">
    <property type="protein sequence ID" value="CJA31931.1"/>
    <property type="gene ID" value="WBGene00207778"/>
</dbReference>
<evidence type="ECO:0000259" key="1">
    <source>
        <dbReference type="Pfam" id="PF10551"/>
    </source>
</evidence>
<dbReference type="Proteomes" id="UP000005237">
    <property type="component" value="Unassembled WGS sequence"/>
</dbReference>
<dbReference type="AlphaFoldDB" id="A0A8R1EA62"/>
<organism evidence="2 3">
    <name type="scientific">Caenorhabditis japonica</name>
    <dbReference type="NCBI Taxonomy" id="281687"/>
    <lineage>
        <taxon>Eukaryota</taxon>
        <taxon>Metazoa</taxon>
        <taxon>Ecdysozoa</taxon>
        <taxon>Nematoda</taxon>
        <taxon>Chromadorea</taxon>
        <taxon>Rhabditida</taxon>
        <taxon>Rhabditina</taxon>
        <taxon>Rhabditomorpha</taxon>
        <taxon>Rhabditoidea</taxon>
        <taxon>Rhabditidae</taxon>
        <taxon>Peloderinae</taxon>
        <taxon>Caenorhabditis</taxon>
    </lineage>
</organism>
<reference evidence="3" key="1">
    <citation type="submission" date="2010-08" db="EMBL/GenBank/DDBJ databases">
        <authorList>
            <consortium name="Caenorhabditis japonica Sequencing Consortium"/>
            <person name="Wilson R.K."/>
        </authorList>
    </citation>
    <scope>NUCLEOTIDE SEQUENCE [LARGE SCALE GENOMIC DNA]</scope>
    <source>
        <strain evidence="3">DF5081</strain>
    </source>
</reference>
<dbReference type="Pfam" id="PF10551">
    <property type="entry name" value="MULE"/>
    <property type="match status" value="1"/>
</dbReference>
<name>A0A8R1EA62_CAEJA</name>
<feature type="domain" description="MULE transposase" evidence="1">
    <location>
        <begin position="109"/>
        <end position="204"/>
    </location>
</feature>